<name>A0AC34QIL5_9BILA</name>
<organism evidence="1 2">
    <name type="scientific">Panagrolaimus sp. JU765</name>
    <dbReference type="NCBI Taxonomy" id="591449"/>
    <lineage>
        <taxon>Eukaryota</taxon>
        <taxon>Metazoa</taxon>
        <taxon>Ecdysozoa</taxon>
        <taxon>Nematoda</taxon>
        <taxon>Chromadorea</taxon>
        <taxon>Rhabditida</taxon>
        <taxon>Tylenchina</taxon>
        <taxon>Panagrolaimomorpha</taxon>
        <taxon>Panagrolaimoidea</taxon>
        <taxon>Panagrolaimidae</taxon>
        <taxon>Panagrolaimus</taxon>
    </lineage>
</organism>
<proteinExistence type="predicted"/>
<reference evidence="2" key="1">
    <citation type="submission" date="2022-11" db="UniProtKB">
        <authorList>
            <consortium name="WormBaseParasite"/>
        </authorList>
    </citation>
    <scope>IDENTIFICATION</scope>
</reference>
<protein>
    <submittedName>
        <fullName evidence="2">Uncharacterized protein</fullName>
    </submittedName>
</protein>
<sequence length="107" mass="12032">MFSFPLFDAISELYPTMFPRNNNPWAILQAQTNEESKAVGAERSPSQHHVASESSALSTPHHEEFASDRWPLNIIEDQSAYNNQPMFADTTPELEMKASTDVSYVGQ</sequence>
<dbReference type="WBParaSite" id="JU765_v2.g1671.t1">
    <property type="protein sequence ID" value="JU765_v2.g1671.t1"/>
    <property type="gene ID" value="JU765_v2.g1671"/>
</dbReference>
<evidence type="ECO:0000313" key="2">
    <source>
        <dbReference type="WBParaSite" id="JU765_v2.g1671.t1"/>
    </source>
</evidence>
<evidence type="ECO:0000313" key="1">
    <source>
        <dbReference type="Proteomes" id="UP000887576"/>
    </source>
</evidence>
<accession>A0AC34QIL5</accession>
<dbReference type="Proteomes" id="UP000887576">
    <property type="component" value="Unplaced"/>
</dbReference>